<dbReference type="Proteomes" id="UP000749040">
    <property type="component" value="Unassembled WGS sequence"/>
</dbReference>
<gene>
    <name evidence="6" type="ORF">ITX44_20975</name>
</gene>
<dbReference type="InterPro" id="IPR000172">
    <property type="entry name" value="GMC_OxRdtase_N"/>
</dbReference>
<organism evidence="6 7">
    <name type="scientific">Actinacidiphila acididurans</name>
    <dbReference type="NCBI Taxonomy" id="2784346"/>
    <lineage>
        <taxon>Bacteria</taxon>
        <taxon>Bacillati</taxon>
        <taxon>Actinomycetota</taxon>
        <taxon>Actinomycetes</taxon>
        <taxon>Kitasatosporales</taxon>
        <taxon>Streptomycetaceae</taxon>
        <taxon>Actinacidiphila</taxon>
    </lineage>
</organism>
<dbReference type="Gene3D" id="3.30.410.40">
    <property type="match status" value="1"/>
</dbReference>
<keyword evidence="7" id="KW-1185">Reference proteome</keyword>
<dbReference type="SUPFAM" id="SSF54373">
    <property type="entry name" value="FAD-linked reductases, C-terminal domain"/>
    <property type="match status" value="1"/>
</dbReference>
<protein>
    <submittedName>
        <fullName evidence="6">GMC family oxidoreductase N-terminal domain-containing protein</fullName>
    </submittedName>
</protein>
<proteinExistence type="inferred from homology"/>
<comment type="cofactor">
    <cofactor evidence="1">
        <name>FAD</name>
        <dbReference type="ChEBI" id="CHEBI:57692"/>
    </cofactor>
</comment>
<dbReference type="PANTHER" id="PTHR11552:SF147">
    <property type="entry name" value="CHOLINE DEHYDROGENASE, MITOCHONDRIAL"/>
    <property type="match status" value="1"/>
</dbReference>
<dbReference type="PROSITE" id="PS00624">
    <property type="entry name" value="GMC_OXRED_2"/>
    <property type="match status" value="1"/>
</dbReference>
<evidence type="ECO:0000313" key="6">
    <source>
        <dbReference type="EMBL" id="MBM9506957.1"/>
    </source>
</evidence>
<feature type="domain" description="Glucose-methanol-choline oxidoreductase N-terminal" evidence="5">
    <location>
        <begin position="256"/>
        <end position="270"/>
    </location>
</feature>
<dbReference type="Pfam" id="PF00732">
    <property type="entry name" value="GMC_oxred_N"/>
    <property type="match status" value="1"/>
</dbReference>
<keyword evidence="3" id="KW-0285">Flavoprotein</keyword>
<dbReference type="SUPFAM" id="SSF51905">
    <property type="entry name" value="FAD/NAD(P)-binding domain"/>
    <property type="match status" value="1"/>
</dbReference>
<dbReference type="EMBL" id="JADKYB010000011">
    <property type="protein sequence ID" value="MBM9506957.1"/>
    <property type="molecule type" value="Genomic_DNA"/>
</dbReference>
<keyword evidence="4" id="KW-0274">FAD</keyword>
<reference evidence="6 7" key="1">
    <citation type="submission" date="2021-01" db="EMBL/GenBank/DDBJ databases">
        <title>Streptomyces acididurans sp. nov., isolated from a peat swamp forest soil.</title>
        <authorList>
            <person name="Chantavorakit T."/>
            <person name="Duangmal K."/>
        </authorList>
    </citation>
    <scope>NUCLEOTIDE SEQUENCE [LARGE SCALE GENOMIC DNA]</scope>
    <source>
        <strain evidence="6 7">KK5PA1</strain>
    </source>
</reference>
<evidence type="ECO:0000256" key="3">
    <source>
        <dbReference type="ARBA" id="ARBA00022630"/>
    </source>
</evidence>
<evidence type="ECO:0000256" key="2">
    <source>
        <dbReference type="ARBA" id="ARBA00010790"/>
    </source>
</evidence>
<evidence type="ECO:0000256" key="1">
    <source>
        <dbReference type="ARBA" id="ARBA00001974"/>
    </source>
</evidence>
<evidence type="ECO:0000313" key="7">
    <source>
        <dbReference type="Proteomes" id="UP000749040"/>
    </source>
</evidence>
<evidence type="ECO:0000256" key="4">
    <source>
        <dbReference type="ARBA" id="ARBA00022827"/>
    </source>
</evidence>
<dbReference type="Pfam" id="PF05199">
    <property type="entry name" value="GMC_oxred_C"/>
    <property type="match status" value="1"/>
</dbReference>
<name>A0ABS2TUF1_9ACTN</name>
<dbReference type="InterPro" id="IPR007867">
    <property type="entry name" value="GMC_OxRtase_C"/>
</dbReference>
<dbReference type="PANTHER" id="PTHR11552">
    <property type="entry name" value="GLUCOSE-METHANOL-CHOLINE GMC OXIDOREDUCTASE"/>
    <property type="match status" value="1"/>
</dbReference>
<sequence length="516" mass="55301">MKALDTFDDIIVGAGSAGIPLAARLSADPTRRVALIEAGPDYPTPAETPGDLLDGNQMSLVEHDWKFTAGIRPDRTTRYYQGKVAGGASAVGNTIALRALPGDFDEWAALGNTEWSWSKVLPHFMALENDLDFGGEFHGHDGPIPIRRWRPEELTPAQAMFFEGCLAAGIPLIDDHNHPSATGVGAAPSNRRDVRGRVSTASAYLPPIRSRENLTIIADTSVSRLLVDGEGVRGVEVLSGSGTQELRARRVILAAGAIGSPAIMLRSGIGPKDDLRRLGIDVVRDLPGVGAGLHDQTRTAVFLVPKPGAENFGAAMGQVVVRTAAPSTGRENDMYYALVNHFDLATQFPHMREAAGAGRVFSVLVVAREPSSRGSVTLASTDPRVAPRIDLNFLATERDQQLLVDGVRVGWELSQSSKLRDLAERVVVLNNSLIDDDEAVRDYVRTTVDPAYNPVGTTRMGAADDPLAVVDQRCAVHGVDGLYVSDASIMPTMVRANIGLTTIMIGERVAELLRDV</sequence>
<comment type="caution">
    <text evidence="6">The sequence shown here is derived from an EMBL/GenBank/DDBJ whole genome shotgun (WGS) entry which is preliminary data.</text>
</comment>
<accession>A0ABS2TUF1</accession>
<dbReference type="InterPro" id="IPR036188">
    <property type="entry name" value="FAD/NAD-bd_sf"/>
</dbReference>
<dbReference type="InterPro" id="IPR012132">
    <property type="entry name" value="GMC_OxRdtase"/>
</dbReference>
<dbReference type="Gene3D" id="3.50.50.60">
    <property type="entry name" value="FAD/NAD(P)-binding domain"/>
    <property type="match status" value="1"/>
</dbReference>
<dbReference type="PIRSF" id="PIRSF000137">
    <property type="entry name" value="Alcohol_oxidase"/>
    <property type="match status" value="1"/>
</dbReference>
<evidence type="ECO:0000259" key="5">
    <source>
        <dbReference type="PROSITE" id="PS00624"/>
    </source>
</evidence>
<comment type="similarity">
    <text evidence="2">Belongs to the GMC oxidoreductase family.</text>
</comment>